<dbReference type="GO" id="GO:0006352">
    <property type="term" value="P:DNA-templated transcription initiation"/>
    <property type="evidence" value="ECO:0007669"/>
    <property type="project" value="InterPro"/>
</dbReference>
<dbReference type="PROSITE" id="PS00622">
    <property type="entry name" value="HTH_LUXR_1"/>
    <property type="match status" value="1"/>
</dbReference>
<evidence type="ECO:0000256" key="1">
    <source>
        <dbReference type="ARBA" id="ARBA00010641"/>
    </source>
</evidence>
<dbReference type="Gene3D" id="1.10.10.10">
    <property type="entry name" value="Winged helix-like DNA-binding domain superfamily/Winged helix DNA-binding domain"/>
    <property type="match status" value="1"/>
</dbReference>
<evidence type="ECO:0000256" key="3">
    <source>
        <dbReference type="ARBA" id="ARBA00023082"/>
    </source>
</evidence>
<dbReference type="EMBL" id="JABBJJ010000069">
    <property type="protein sequence ID" value="NMO16513.1"/>
    <property type="molecule type" value="Genomic_DNA"/>
</dbReference>
<evidence type="ECO:0000256" key="5">
    <source>
        <dbReference type="SAM" id="MobiDB-lite"/>
    </source>
</evidence>
<dbReference type="AlphaFoldDB" id="A0A848LGD5"/>
<proteinExistence type="inferred from homology"/>
<dbReference type="InterPro" id="IPR000792">
    <property type="entry name" value="Tscrpt_reg_LuxR_C"/>
</dbReference>
<dbReference type="InterPro" id="IPR036388">
    <property type="entry name" value="WH-like_DNA-bd_sf"/>
</dbReference>
<feature type="domain" description="HTH luxR-type" evidence="6">
    <location>
        <begin position="176"/>
        <end position="203"/>
    </location>
</feature>
<dbReference type="Proteomes" id="UP000518300">
    <property type="component" value="Unassembled WGS sequence"/>
</dbReference>
<keyword evidence="8" id="KW-1185">Reference proteome</keyword>
<organism evidence="7 8">
    <name type="scientific">Pyxidicoccus fallax</name>
    <dbReference type="NCBI Taxonomy" id="394095"/>
    <lineage>
        <taxon>Bacteria</taxon>
        <taxon>Pseudomonadati</taxon>
        <taxon>Myxococcota</taxon>
        <taxon>Myxococcia</taxon>
        <taxon>Myxococcales</taxon>
        <taxon>Cystobacterineae</taxon>
        <taxon>Myxococcaceae</taxon>
        <taxon>Pyxidicoccus</taxon>
    </lineage>
</organism>
<comment type="similarity">
    <text evidence="1">Belongs to the sigma-70 factor family. ECF subfamily.</text>
</comment>
<evidence type="ECO:0000256" key="2">
    <source>
        <dbReference type="ARBA" id="ARBA00023015"/>
    </source>
</evidence>
<protein>
    <submittedName>
        <fullName evidence="7">RNA polymerase sigma factor</fullName>
    </submittedName>
</protein>
<feature type="region of interest" description="Disordered" evidence="5">
    <location>
        <begin position="15"/>
        <end position="42"/>
    </location>
</feature>
<dbReference type="InterPro" id="IPR013325">
    <property type="entry name" value="RNA_pol_sigma_r2"/>
</dbReference>
<dbReference type="GO" id="GO:0003677">
    <property type="term" value="F:DNA binding"/>
    <property type="evidence" value="ECO:0007669"/>
    <property type="project" value="InterPro"/>
</dbReference>
<dbReference type="SUPFAM" id="SSF88946">
    <property type="entry name" value="Sigma2 domain of RNA polymerase sigma factors"/>
    <property type="match status" value="1"/>
</dbReference>
<dbReference type="PANTHER" id="PTHR43133:SF25">
    <property type="entry name" value="RNA POLYMERASE SIGMA FACTOR RFAY-RELATED"/>
    <property type="match status" value="1"/>
</dbReference>
<evidence type="ECO:0000313" key="7">
    <source>
        <dbReference type="EMBL" id="NMO16513.1"/>
    </source>
</evidence>
<accession>A0A848LGD5</accession>
<keyword evidence="2" id="KW-0805">Transcription regulation</keyword>
<dbReference type="PANTHER" id="PTHR43133">
    <property type="entry name" value="RNA POLYMERASE ECF-TYPE SIGMA FACTO"/>
    <property type="match status" value="1"/>
</dbReference>
<reference evidence="7 8" key="1">
    <citation type="submission" date="2020-04" db="EMBL/GenBank/DDBJ databases">
        <title>Draft genome of Pyxidicoccus fallax type strain.</title>
        <authorList>
            <person name="Whitworth D.E."/>
        </authorList>
    </citation>
    <scope>NUCLEOTIDE SEQUENCE [LARGE SCALE GENOMIC DNA]</scope>
    <source>
        <strain evidence="7 8">DSM 14698</strain>
    </source>
</reference>
<keyword evidence="3" id="KW-0731">Sigma factor</keyword>
<name>A0A848LGD5_9BACT</name>
<dbReference type="InterPro" id="IPR013324">
    <property type="entry name" value="RNA_pol_sigma_r3/r4-like"/>
</dbReference>
<dbReference type="Gene3D" id="1.10.1740.10">
    <property type="match status" value="1"/>
</dbReference>
<dbReference type="GO" id="GO:0016987">
    <property type="term" value="F:sigma factor activity"/>
    <property type="evidence" value="ECO:0007669"/>
    <property type="project" value="UniProtKB-KW"/>
</dbReference>
<evidence type="ECO:0000259" key="6">
    <source>
        <dbReference type="PROSITE" id="PS00622"/>
    </source>
</evidence>
<sequence length="219" mass="24594">MNAFALQPSSLFTSSLRTGSLTGQDRPGQPAPRVESRPLSTPPTLDSRWFAAFAREHEAALHATAMRLCGNATDARDLVQDTFERGLRNLARYKPGTDGRAWLLTILHHLFIDRCRSRTRERRADVSAEDVEERIAAPEVEAAPAWASISPEQLREALEKIPEEFRTVYRMHSLEGRSYIEIAEKLGIPKATVGTRLIRARRRLKELLMPQPPGEAEGT</sequence>
<dbReference type="Pfam" id="PF04542">
    <property type="entry name" value="Sigma70_r2"/>
    <property type="match status" value="1"/>
</dbReference>
<gene>
    <name evidence="7" type="ORF">HG543_16845</name>
</gene>
<comment type="caution">
    <text evidence="7">The sequence shown here is derived from an EMBL/GenBank/DDBJ whole genome shotgun (WGS) entry which is preliminary data.</text>
</comment>
<dbReference type="CDD" id="cd06171">
    <property type="entry name" value="Sigma70_r4"/>
    <property type="match status" value="1"/>
</dbReference>
<dbReference type="InterPro" id="IPR007627">
    <property type="entry name" value="RNA_pol_sigma70_r2"/>
</dbReference>
<dbReference type="InterPro" id="IPR039425">
    <property type="entry name" value="RNA_pol_sigma-70-like"/>
</dbReference>
<dbReference type="InterPro" id="IPR014284">
    <property type="entry name" value="RNA_pol_sigma-70_dom"/>
</dbReference>
<keyword evidence="4" id="KW-0804">Transcription</keyword>
<dbReference type="SUPFAM" id="SSF88659">
    <property type="entry name" value="Sigma3 and sigma4 domains of RNA polymerase sigma factors"/>
    <property type="match status" value="1"/>
</dbReference>
<evidence type="ECO:0000313" key="8">
    <source>
        <dbReference type="Proteomes" id="UP000518300"/>
    </source>
</evidence>
<dbReference type="NCBIfam" id="TIGR02937">
    <property type="entry name" value="sigma70-ECF"/>
    <property type="match status" value="1"/>
</dbReference>
<dbReference type="Pfam" id="PF08281">
    <property type="entry name" value="Sigma70_r4_2"/>
    <property type="match status" value="1"/>
</dbReference>
<dbReference type="InterPro" id="IPR013249">
    <property type="entry name" value="RNA_pol_sigma70_r4_t2"/>
</dbReference>
<evidence type="ECO:0000256" key="4">
    <source>
        <dbReference type="ARBA" id="ARBA00023163"/>
    </source>
</evidence>